<comment type="catalytic activity">
    <reaction evidence="1">
        <text>(2S,3R)-3-hydroxybutane-1,2,3-tricarboxylate = pyruvate + succinate</text>
        <dbReference type="Rhea" id="RHEA:16809"/>
        <dbReference type="ChEBI" id="CHEBI:15361"/>
        <dbReference type="ChEBI" id="CHEBI:30031"/>
        <dbReference type="ChEBI" id="CHEBI:57429"/>
        <dbReference type="EC" id="4.1.3.30"/>
    </reaction>
</comment>
<dbReference type="InterPro" id="IPR039556">
    <property type="entry name" value="ICL/PEPM"/>
</dbReference>
<evidence type="ECO:0000256" key="4">
    <source>
        <dbReference type="ARBA" id="ARBA00017446"/>
    </source>
</evidence>
<evidence type="ECO:0000256" key="10">
    <source>
        <dbReference type="PIRSR" id="PIRSR001362-1"/>
    </source>
</evidence>
<comment type="similarity">
    <text evidence="3 9">Belongs to the isocitrate lyase/PEP mutase superfamily. Isocitrate lyase family.</text>
</comment>
<accession>A0A075B2Y0</accession>
<dbReference type="Proteomes" id="UP000281549">
    <property type="component" value="Unassembled WGS sequence"/>
</dbReference>
<dbReference type="EMBL" id="KE560384">
    <property type="protein sequence ID" value="EPZ36958.1"/>
    <property type="molecule type" value="Genomic_DNA"/>
</dbReference>
<feature type="binding site" evidence="11">
    <location>
        <begin position="193"/>
        <end position="194"/>
    </location>
    <ligand>
        <name>substrate</name>
    </ligand>
</feature>
<gene>
    <name evidence="13" type="ORF">O9G_001403</name>
    <name evidence="14" type="ORF">ROZALSC1DRAFT_27964</name>
</gene>
<dbReference type="OMA" id="YVSGWQV"/>
<feature type="binding site" evidence="11">
    <location>
        <begin position="93"/>
        <end position="95"/>
    </location>
    <ligand>
        <name>substrate</name>
    </ligand>
</feature>
<dbReference type="GO" id="GO:0004451">
    <property type="term" value="F:isocitrate lyase activity"/>
    <property type="evidence" value="ECO:0007669"/>
    <property type="project" value="UniProtKB-EC"/>
</dbReference>
<evidence type="ECO:0000256" key="3">
    <source>
        <dbReference type="ARBA" id="ARBA00005704"/>
    </source>
</evidence>
<organism evidence="13 15">
    <name type="scientific">Rozella allomycis (strain CSF55)</name>
    <dbReference type="NCBI Taxonomy" id="988480"/>
    <lineage>
        <taxon>Eukaryota</taxon>
        <taxon>Fungi</taxon>
        <taxon>Fungi incertae sedis</taxon>
        <taxon>Cryptomycota</taxon>
        <taxon>Cryptomycota incertae sedis</taxon>
        <taxon>Rozella</taxon>
    </lineage>
</organism>
<keyword evidence="12" id="KW-0479">Metal-binding</keyword>
<dbReference type="Proteomes" id="UP000030755">
    <property type="component" value="Unassembled WGS sequence"/>
</dbReference>
<evidence type="ECO:0000256" key="1">
    <source>
        <dbReference type="ARBA" id="ARBA00001050"/>
    </source>
</evidence>
<evidence type="ECO:0000256" key="6">
    <source>
        <dbReference type="ARBA" id="ARBA00022532"/>
    </source>
</evidence>
<proteinExistence type="inferred from homology"/>
<dbReference type="HOGENOM" id="CLU_019214_2_2_1"/>
<feature type="binding site" evidence="12">
    <location>
        <position position="154"/>
    </location>
    <ligand>
        <name>Mg(2+)</name>
        <dbReference type="ChEBI" id="CHEBI:18420"/>
    </ligand>
</feature>
<evidence type="ECO:0000256" key="9">
    <source>
        <dbReference type="PIRNR" id="PIRNR001362"/>
    </source>
</evidence>
<evidence type="ECO:0000256" key="5">
    <source>
        <dbReference type="ARBA" id="ARBA00022435"/>
    </source>
</evidence>
<comment type="catalytic activity">
    <reaction evidence="8">
        <text>D-threo-isocitrate = glyoxylate + succinate</text>
        <dbReference type="Rhea" id="RHEA:13245"/>
        <dbReference type="ChEBI" id="CHEBI:15562"/>
        <dbReference type="ChEBI" id="CHEBI:30031"/>
        <dbReference type="ChEBI" id="CHEBI:36655"/>
        <dbReference type="EC" id="4.1.3.1"/>
    </reaction>
</comment>
<protein>
    <recommendedName>
        <fullName evidence="4 9">Isocitrate lyase</fullName>
    </recommendedName>
</protein>
<evidence type="ECO:0000256" key="11">
    <source>
        <dbReference type="PIRSR" id="PIRSR001362-2"/>
    </source>
</evidence>
<dbReference type="Gene3D" id="1.10.10.850">
    <property type="match status" value="1"/>
</dbReference>
<feature type="binding site" evidence="11">
    <location>
        <position position="441"/>
    </location>
    <ligand>
        <name>substrate</name>
    </ligand>
</feature>
<dbReference type="InterPro" id="IPR006254">
    <property type="entry name" value="Isocitrate_lyase"/>
</dbReference>
<evidence type="ECO:0000313" key="14">
    <source>
        <dbReference type="EMBL" id="RKP20566.1"/>
    </source>
</evidence>
<evidence type="ECO:0000256" key="2">
    <source>
        <dbReference type="ARBA" id="ARBA00004793"/>
    </source>
</evidence>
<dbReference type="PANTHER" id="PTHR21631">
    <property type="entry name" value="ISOCITRATE LYASE/MALATE SYNTHASE"/>
    <property type="match status" value="1"/>
</dbReference>
<dbReference type="GO" id="GO:0046421">
    <property type="term" value="F:methylisocitrate lyase activity"/>
    <property type="evidence" value="ECO:0007669"/>
    <property type="project" value="UniProtKB-EC"/>
</dbReference>
<feature type="binding site" evidence="11">
    <location>
        <begin position="406"/>
        <end position="410"/>
    </location>
    <ligand>
        <name>substrate</name>
    </ligand>
</feature>
<reference evidence="16" key="2">
    <citation type="journal article" date="2018" name="Nat. Microbiol.">
        <title>Leveraging single-cell genomics to expand the fungal tree of life.</title>
        <authorList>
            <person name="Ahrendt S.R."/>
            <person name="Quandt C.A."/>
            <person name="Ciobanu D."/>
            <person name="Clum A."/>
            <person name="Salamov A."/>
            <person name="Andreopoulos B."/>
            <person name="Cheng J.F."/>
            <person name="Woyke T."/>
            <person name="Pelin A."/>
            <person name="Henrissat B."/>
            <person name="Reynolds N.K."/>
            <person name="Benny G.L."/>
            <person name="Smith M.E."/>
            <person name="James T.Y."/>
            <person name="Grigoriev I.V."/>
        </authorList>
    </citation>
    <scope>NUCLEOTIDE SEQUENCE [LARGE SCALE GENOMIC DNA]</scope>
    <source>
        <strain evidence="16">CSF55</strain>
    </source>
</reference>
<evidence type="ECO:0000256" key="12">
    <source>
        <dbReference type="PIRSR" id="PIRSR001362-3"/>
    </source>
</evidence>
<comment type="cofactor">
    <cofactor evidence="12">
        <name>Mg(2+)</name>
        <dbReference type="ChEBI" id="CHEBI:18420"/>
    </cofactor>
    <text evidence="12">Can also use Mn(2+) ion.</text>
</comment>
<comment type="pathway">
    <text evidence="2">Carbohydrate metabolism; glyoxylate cycle; (S)-malate from isocitrate: step 1/2.</text>
</comment>
<dbReference type="InterPro" id="IPR015813">
    <property type="entry name" value="Pyrv/PenolPyrv_kinase-like_dom"/>
</dbReference>
<keyword evidence="12" id="KW-0460">Magnesium</keyword>
<dbReference type="STRING" id="988480.A0A075B2Y0"/>
<dbReference type="GO" id="GO:0006097">
    <property type="term" value="P:glyoxylate cycle"/>
    <property type="evidence" value="ECO:0007669"/>
    <property type="project" value="UniProtKB-KW"/>
</dbReference>
<feature type="binding site" evidence="11">
    <location>
        <position position="229"/>
    </location>
    <ligand>
        <name>substrate</name>
    </ligand>
</feature>
<evidence type="ECO:0000313" key="16">
    <source>
        <dbReference type="Proteomes" id="UP000281549"/>
    </source>
</evidence>
<dbReference type="EMBL" id="ML005045">
    <property type="protein sequence ID" value="RKP20566.1"/>
    <property type="molecule type" value="Genomic_DNA"/>
</dbReference>
<dbReference type="SUPFAM" id="SSF51621">
    <property type="entry name" value="Phosphoenolpyruvate/pyruvate domain"/>
    <property type="match status" value="1"/>
</dbReference>
<keyword evidence="6" id="KW-0816">Tricarboxylic acid cycle</keyword>
<keyword evidence="7 9" id="KW-0456">Lyase</keyword>
<dbReference type="PANTHER" id="PTHR21631:SF3">
    <property type="entry name" value="BIFUNCTIONAL GLYOXYLATE CYCLE PROTEIN"/>
    <property type="match status" value="1"/>
</dbReference>
<sequence>MKLQVSFEQEVERVNKWWMTERFKDVFRTYTADQVVSLRGSLRQSYVSNDQAKKLWDLLRKHQRNRTASVTFGALDPIQVVQMAKYLDTIYVSGWQCSSTASSSNEPGPDLADYPMNTVPLKKQMHELIKRAKDVKSDRVFDNYVDYLAPIIADADTGHGGRTANMKLTKMFVESGAAGIHVEDQLSSYKKCGHLAGKVLVTMQEHINRLQAMRLQMDVMGVETILIARTDAEAANLLQSNIDKRDHPFILGSSNPDLKPLADVLFAGLQKGLSTIELEHLQTKWLKDARLILYRDLVATHLNTRGSNENDIHDWYEKTKSMSHNEAREFAKSLGIDVYWCWDSPRTIEGLYRVKCGTEYCIARAIAFAPYCDVLWMESAKPDYHQAKQFADQVKKVFPNKFLAYNLSPSFNWDKAGLSDEDIQSFIPNLAKLGYVWQFITLAGFHANSLIIDKFAKDYSTKGMLAYVQDIQRKEREYKIETLTHQAWSGANYYDDCIKAASGGIVNTSSMGLGVTEADFYHVSKL</sequence>
<dbReference type="CDD" id="cd00377">
    <property type="entry name" value="ICL_PEPM"/>
    <property type="match status" value="1"/>
</dbReference>
<dbReference type="AlphaFoldDB" id="A0A075B2Y0"/>
<dbReference type="InterPro" id="IPR018523">
    <property type="entry name" value="Isocitrate_lyase_ph_CS"/>
</dbReference>
<dbReference type="Gene3D" id="3.20.20.60">
    <property type="entry name" value="Phosphoenolpyruvate-binding domains"/>
    <property type="match status" value="1"/>
</dbReference>
<reference evidence="14" key="3">
    <citation type="submission" date="2018-08" db="EMBL/GenBank/DDBJ databases">
        <title>Leveraging single-cell genomics to expand the Fungal Tree of Life.</title>
        <authorList>
            <consortium name="DOE Joint Genome Institute"/>
            <person name="Ahrendt S.R."/>
            <person name="Quandt C.A."/>
            <person name="Ciobanu D."/>
            <person name="Clum A."/>
            <person name="Salamov A."/>
            <person name="Andreopoulos B."/>
            <person name="Cheng J.-F."/>
            <person name="Woyke T."/>
            <person name="Pelin A."/>
            <person name="Henrissat B."/>
            <person name="Reynolds N."/>
            <person name="Benny G.L."/>
            <person name="Smith M.E."/>
            <person name="James T.Y."/>
            <person name="Grigoriev I.V."/>
        </authorList>
    </citation>
    <scope>NUCLEOTIDE SEQUENCE</scope>
    <source>
        <strain evidence="14">CSF55</strain>
    </source>
</reference>
<keyword evidence="5" id="KW-0329">Glyoxylate bypass</keyword>
<keyword evidence="15" id="KW-1185">Reference proteome</keyword>
<evidence type="ECO:0000313" key="15">
    <source>
        <dbReference type="Proteomes" id="UP000030755"/>
    </source>
</evidence>
<reference evidence="13 15" key="1">
    <citation type="journal article" date="2013" name="Curr. Biol.">
        <title>Shared signatures of parasitism and phylogenomics unite Cryptomycota and microsporidia.</title>
        <authorList>
            <person name="James T.Y."/>
            <person name="Pelin A."/>
            <person name="Bonen L."/>
            <person name="Ahrendt S."/>
            <person name="Sain D."/>
            <person name="Corradi N."/>
            <person name="Stajich J.E."/>
        </authorList>
    </citation>
    <scope>NUCLEOTIDE SEQUENCE [LARGE SCALE GENOMIC DNA]</scope>
    <source>
        <strain evidence="13 15">CSF55</strain>
        <strain evidence="13 15">CSF55</strain>
    </source>
</reference>
<dbReference type="GO" id="GO:0046872">
    <property type="term" value="F:metal ion binding"/>
    <property type="evidence" value="ECO:0007669"/>
    <property type="project" value="UniProtKB-KW"/>
</dbReference>
<name>A0A075B2Y0_ROZAC</name>
<dbReference type="GO" id="GO:0005737">
    <property type="term" value="C:cytoplasm"/>
    <property type="evidence" value="ECO:0007669"/>
    <property type="project" value="EnsemblFungi"/>
</dbReference>
<evidence type="ECO:0000313" key="13">
    <source>
        <dbReference type="EMBL" id="EPZ36958.1"/>
    </source>
</evidence>
<evidence type="ECO:0000256" key="8">
    <source>
        <dbReference type="ARBA" id="ARBA00023531"/>
    </source>
</evidence>
<evidence type="ECO:0000256" key="7">
    <source>
        <dbReference type="ARBA" id="ARBA00023239"/>
    </source>
</evidence>
<dbReference type="PIRSF" id="PIRSF001362">
    <property type="entry name" value="Isocit_lyase"/>
    <property type="match status" value="1"/>
</dbReference>
<dbReference type="NCBIfam" id="TIGR01346">
    <property type="entry name" value="isocit_lyase"/>
    <property type="match status" value="1"/>
</dbReference>
<dbReference type="GO" id="GO:0006099">
    <property type="term" value="P:tricarboxylic acid cycle"/>
    <property type="evidence" value="ECO:0007669"/>
    <property type="project" value="UniProtKB-KW"/>
</dbReference>
<dbReference type="InterPro" id="IPR040442">
    <property type="entry name" value="Pyrv_kinase-like_dom_sf"/>
</dbReference>
<dbReference type="Pfam" id="PF00463">
    <property type="entry name" value="ICL"/>
    <property type="match status" value="1"/>
</dbReference>
<dbReference type="OrthoDB" id="4078635at2759"/>
<feature type="active site" description="Proton acceptor" evidence="10">
    <location>
        <position position="192"/>
    </location>
</feature>
<dbReference type="PROSITE" id="PS00161">
    <property type="entry name" value="ISOCITRATE_LYASE"/>
    <property type="match status" value="1"/>
</dbReference>